<gene>
    <name evidence="7" type="ORF">GK108_00505</name>
</gene>
<organism evidence="7 8">
    <name type="scientific">Spirosoma terrae</name>
    <dbReference type="NCBI Taxonomy" id="1968276"/>
    <lineage>
        <taxon>Bacteria</taxon>
        <taxon>Pseudomonadati</taxon>
        <taxon>Bacteroidota</taxon>
        <taxon>Cytophagia</taxon>
        <taxon>Cytophagales</taxon>
        <taxon>Cytophagaceae</taxon>
        <taxon>Spirosoma</taxon>
    </lineage>
</organism>
<dbReference type="EMBL" id="JAAFZH010000001">
    <property type="protein sequence ID" value="NDU93343.1"/>
    <property type="molecule type" value="Genomic_DNA"/>
</dbReference>
<dbReference type="Proteomes" id="UP000474175">
    <property type="component" value="Unassembled WGS sequence"/>
</dbReference>
<dbReference type="PANTHER" id="PTHR34273">
    <property type="entry name" value="METHYLTHIORIBOSE KINASE"/>
    <property type="match status" value="1"/>
</dbReference>
<reference evidence="7 8" key="1">
    <citation type="submission" date="2020-02" db="EMBL/GenBank/DDBJ databases">
        <title>Draft genome sequence of two Spirosoma agri KCTC 52727 and Spirosoma terrae KCTC 52035.</title>
        <authorList>
            <person name="Rojas J."/>
            <person name="Ambika Manirajan B."/>
            <person name="Suarez C."/>
            <person name="Ratering S."/>
            <person name="Schnell S."/>
        </authorList>
    </citation>
    <scope>NUCLEOTIDE SEQUENCE [LARGE SCALE GENOMIC DNA]</scope>
    <source>
        <strain evidence="7 8">KCTC 52035</strain>
    </source>
</reference>
<evidence type="ECO:0000256" key="4">
    <source>
        <dbReference type="ARBA" id="ARBA00022777"/>
    </source>
</evidence>
<dbReference type="Gene3D" id="3.90.1200.10">
    <property type="match status" value="1"/>
</dbReference>
<evidence type="ECO:0000313" key="8">
    <source>
        <dbReference type="Proteomes" id="UP000474175"/>
    </source>
</evidence>
<dbReference type="AlphaFoldDB" id="A0A6L9L3I9"/>
<keyword evidence="8" id="KW-1185">Reference proteome</keyword>
<dbReference type="GO" id="GO:0016301">
    <property type="term" value="F:kinase activity"/>
    <property type="evidence" value="ECO:0007669"/>
    <property type="project" value="UniProtKB-KW"/>
</dbReference>
<protein>
    <submittedName>
        <fullName evidence="7">Phosphotransferase</fullName>
    </submittedName>
</protein>
<evidence type="ECO:0000256" key="3">
    <source>
        <dbReference type="ARBA" id="ARBA00022741"/>
    </source>
</evidence>
<dbReference type="InterPro" id="IPR011009">
    <property type="entry name" value="Kinase-like_dom_sf"/>
</dbReference>
<name>A0A6L9L3I9_9BACT</name>
<sequence length="336" mass="38375">MHLDIERINILQDYLRRRGWLDTEEVISSVEEPGEGKMNVTLRVTTPNRTLIVKQSREYVEKFSAIPAPGNRISNEGRFYQLIQPVAMLASYMPEFLGIDDENNILVLRDLGSNRPYTFLYESGQTLNETEVAELTNYLSELHLHFLTDHPNPALANRDMRILTYDHIFNSPFLDENGFDLDTVQPGLQQLAMVYKQDTKLKKVIQEVGSLYLADYQAGDLTTLLHGDYCPKNWLKATAGQFSGIRVIDPERCFYGPPEFDVGVMMAHLMLAQQPGAALETVLSIYEKPAGFNDILRQRFTGVELMRRLIGIRQLPLGLSIDQKQVLLEEAHRMLQ</sequence>
<dbReference type="InterPro" id="IPR002575">
    <property type="entry name" value="Aminoglycoside_PTrfase"/>
</dbReference>
<keyword evidence="2 7" id="KW-0808">Transferase</keyword>
<dbReference type="GO" id="GO:0005524">
    <property type="term" value="F:ATP binding"/>
    <property type="evidence" value="ECO:0007669"/>
    <property type="project" value="UniProtKB-KW"/>
</dbReference>
<dbReference type="Gene3D" id="3.30.200.20">
    <property type="entry name" value="Phosphorylase Kinase, domain 1"/>
    <property type="match status" value="1"/>
</dbReference>
<evidence type="ECO:0000256" key="2">
    <source>
        <dbReference type="ARBA" id="ARBA00022679"/>
    </source>
</evidence>
<evidence type="ECO:0000313" key="7">
    <source>
        <dbReference type="EMBL" id="NDU93343.1"/>
    </source>
</evidence>
<keyword evidence="5" id="KW-0067">ATP-binding</keyword>
<dbReference type="PANTHER" id="PTHR34273:SF2">
    <property type="entry name" value="METHYLTHIORIBOSE KINASE"/>
    <property type="match status" value="1"/>
</dbReference>
<comment type="similarity">
    <text evidence="1">Belongs to the methylthioribose kinase family.</text>
</comment>
<evidence type="ECO:0000256" key="5">
    <source>
        <dbReference type="ARBA" id="ARBA00022840"/>
    </source>
</evidence>
<accession>A0A6L9L3I9</accession>
<dbReference type="Pfam" id="PF01636">
    <property type="entry name" value="APH"/>
    <property type="match status" value="1"/>
</dbReference>
<dbReference type="SUPFAM" id="SSF56112">
    <property type="entry name" value="Protein kinase-like (PK-like)"/>
    <property type="match status" value="1"/>
</dbReference>
<proteinExistence type="inferred from homology"/>
<evidence type="ECO:0000256" key="1">
    <source>
        <dbReference type="ARBA" id="ARBA00010165"/>
    </source>
</evidence>
<keyword evidence="3" id="KW-0547">Nucleotide-binding</keyword>
<comment type="caution">
    <text evidence="7">The sequence shown here is derived from an EMBL/GenBank/DDBJ whole genome shotgun (WGS) entry which is preliminary data.</text>
</comment>
<keyword evidence="4" id="KW-0418">Kinase</keyword>
<evidence type="ECO:0000259" key="6">
    <source>
        <dbReference type="Pfam" id="PF01636"/>
    </source>
</evidence>
<feature type="domain" description="Aminoglycoside phosphotransferase" evidence="6">
    <location>
        <begin position="32"/>
        <end position="278"/>
    </location>
</feature>